<name>A0A0G2Z9B7_9BACT</name>
<evidence type="ECO:0000313" key="3">
    <source>
        <dbReference type="Proteomes" id="UP000035159"/>
    </source>
</evidence>
<reference evidence="2 3" key="1">
    <citation type="submission" date="2015-04" db="EMBL/GenBank/DDBJ databases">
        <title>Complete Genome Sequence of Kosmotoga pacifica SLHLJ1.</title>
        <authorList>
            <person name="Jiang L.J."/>
            <person name="Shao Z.Z."/>
            <person name="Jebbar M."/>
        </authorList>
    </citation>
    <scope>NUCLEOTIDE SEQUENCE [LARGE SCALE GENOMIC DNA]</scope>
    <source>
        <strain evidence="2 3">SLHLJ1</strain>
    </source>
</reference>
<dbReference type="STRING" id="1330330.IX53_10300"/>
<dbReference type="Proteomes" id="UP000035159">
    <property type="component" value="Chromosome"/>
</dbReference>
<gene>
    <name evidence="2" type="ORF">IX53_10300</name>
</gene>
<evidence type="ECO:0000313" key="2">
    <source>
        <dbReference type="EMBL" id="AKI98152.1"/>
    </source>
</evidence>
<keyword evidence="1" id="KW-0472">Membrane</keyword>
<dbReference type="AlphaFoldDB" id="A0A0G2Z9B7"/>
<dbReference type="RefSeq" id="WP_047755287.1">
    <property type="nucleotide sequence ID" value="NZ_CAJUHA010000010.1"/>
</dbReference>
<feature type="transmembrane region" description="Helical" evidence="1">
    <location>
        <begin position="15"/>
        <end position="35"/>
    </location>
</feature>
<keyword evidence="1" id="KW-0812">Transmembrane</keyword>
<dbReference type="EMBL" id="CP011232">
    <property type="protein sequence ID" value="AKI98152.1"/>
    <property type="molecule type" value="Genomic_DNA"/>
</dbReference>
<evidence type="ECO:0000256" key="1">
    <source>
        <dbReference type="SAM" id="Phobius"/>
    </source>
</evidence>
<protein>
    <submittedName>
        <fullName evidence="2">Uncharacterized protein</fullName>
    </submittedName>
</protein>
<proteinExistence type="predicted"/>
<accession>A0A0G2Z9B7</accession>
<feature type="transmembrane region" description="Helical" evidence="1">
    <location>
        <begin position="70"/>
        <end position="88"/>
    </location>
</feature>
<organism evidence="2 3">
    <name type="scientific">Kosmotoga pacifica</name>
    <dbReference type="NCBI Taxonomy" id="1330330"/>
    <lineage>
        <taxon>Bacteria</taxon>
        <taxon>Thermotogati</taxon>
        <taxon>Thermotogota</taxon>
        <taxon>Thermotogae</taxon>
        <taxon>Kosmotogales</taxon>
        <taxon>Kosmotogaceae</taxon>
        <taxon>Kosmotoga</taxon>
    </lineage>
</organism>
<dbReference type="KEGG" id="kpf:IX53_10300"/>
<feature type="transmembrane region" description="Helical" evidence="1">
    <location>
        <begin position="42"/>
        <end position="64"/>
    </location>
</feature>
<sequence>MVALILLSVMVFSRFFLNPLLYFFVVEGCMIFLVVTRRRYEFWLLILSMITPISTEAVALFAGIGTVGHIFGTLVSSITMLLGLIDEIPRERLIRRINLKGRSNRSRVQTLMFTFGEVSRLEKLQMSPAHVIVSAGRLYFTLKLPYEGETLMSFSLNELKETAVHQVISENKPYYPRLRDLFIPVRNVRSIGKPRHYDYFLVIKTADNVWTFYEEPKTLLNFQKEIEEAMKKRRS</sequence>
<keyword evidence="1" id="KW-1133">Transmembrane helix</keyword>
<keyword evidence="3" id="KW-1185">Reference proteome</keyword>
<dbReference type="PATRIC" id="fig|1330330.3.peg.2093"/>